<name>A0ABT4RDK1_9ACTN</name>
<dbReference type="PROSITE" id="PS50977">
    <property type="entry name" value="HTH_TETR_2"/>
    <property type="match status" value="1"/>
</dbReference>
<evidence type="ECO:0000256" key="4">
    <source>
        <dbReference type="SAM" id="MobiDB-lite"/>
    </source>
</evidence>
<comment type="caution">
    <text evidence="6">The sequence shown here is derived from an EMBL/GenBank/DDBJ whole genome shotgun (WGS) entry which is preliminary data.</text>
</comment>
<keyword evidence="7" id="KW-1185">Reference proteome</keyword>
<feature type="region of interest" description="Disordered" evidence="4">
    <location>
        <begin position="434"/>
        <end position="453"/>
    </location>
</feature>
<keyword evidence="2 3" id="KW-0238">DNA-binding</keyword>
<organism evidence="6 7">
    <name type="scientific">Solirubrobacter deserti</name>
    <dbReference type="NCBI Taxonomy" id="2282478"/>
    <lineage>
        <taxon>Bacteria</taxon>
        <taxon>Bacillati</taxon>
        <taxon>Actinomycetota</taxon>
        <taxon>Thermoleophilia</taxon>
        <taxon>Solirubrobacterales</taxon>
        <taxon>Solirubrobacteraceae</taxon>
        <taxon>Solirubrobacter</taxon>
    </lineage>
</organism>
<dbReference type="InterPro" id="IPR001932">
    <property type="entry name" value="PPM-type_phosphatase-like_dom"/>
</dbReference>
<dbReference type="InterPro" id="IPR052016">
    <property type="entry name" value="Bact_Sigma-Reg"/>
</dbReference>
<dbReference type="SUPFAM" id="SSF55781">
    <property type="entry name" value="GAF domain-like"/>
    <property type="match status" value="1"/>
</dbReference>
<dbReference type="PANTHER" id="PTHR43156:SF2">
    <property type="entry name" value="STAGE II SPORULATION PROTEIN E"/>
    <property type="match status" value="1"/>
</dbReference>
<proteinExistence type="predicted"/>
<keyword evidence="1" id="KW-0378">Hydrolase</keyword>
<dbReference type="Gene3D" id="3.60.40.10">
    <property type="entry name" value="PPM-type phosphatase domain"/>
    <property type="match status" value="1"/>
</dbReference>
<dbReference type="SUPFAM" id="SSF46689">
    <property type="entry name" value="Homeodomain-like"/>
    <property type="match status" value="1"/>
</dbReference>
<protein>
    <submittedName>
        <fullName evidence="6">SpoIIE family protein phosphatase</fullName>
    </submittedName>
</protein>
<reference evidence="6" key="1">
    <citation type="submission" date="2022-10" db="EMBL/GenBank/DDBJ databases">
        <title>The WGS of Solirubrobacter sp. CPCC 204708.</title>
        <authorList>
            <person name="Jiang Z."/>
        </authorList>
    </citation>
    <scope>NUCLEOTIDE SEQUENCE</scope>
    <source>
        <strain evidence="6">CPCC 204708</strain>
    </source>
</reference>
<dbReference type="Pfam" id="PF00440">
    <property type="entry name" value="TetR_N"/>
    <property type="match status" value="1"/>
</dbReference>
<gene>
    <name evidence="6" type="ORF">OJ962_03795</name>
</gene>
<dbReference type="EMBL" id="JAPCID010000005">
    <property type="protein sequence ID" value="MDA0136606.1"/>
    <property type="molecule type" value="Genomic_DNA"/>
</dbReference>
<accession>A0ABT4RDK1</accession>
<dbReference type="InterPro" id="IPR036457">
    <property type="entry name" value="PPM-type-like_dom_sf"/>
</dbReference>
<dbReference type="SUPFAM" id="SSF81606">
    <property type="entry name" value="PP2C-like"/>
    <property type="match status" value="1"/>
</dbReference>
<evidence type="ECO:0000256" key="3">
    <source>
        <dbReference type="PROSITE-ProRule" id="PRU00335"/>
    </source>
</evidence>
<evidence type="ECO:0000256" key="2">
    <source>
        <dbReference type="ARBA" id="ARBA00023125"/>
    </source>
</evidence>
<dbReference type="Pfam" id="PF07228">
    <property type="entry name" value="SpoIIE"/>
    <property type="match status" value="1"/>
</dbReference>
<evidence type="ECO:0000313" key="7">
    <source>
        <dbReference type="Proteomes" id="UP001147700"/>
    </source>
</evidence>
<dbReference type="Gene3D" id="1.10.357.10">
    <property type="entry name" value="Tetracycline Repressor, domain 2"/>
    <property type="match status" value="1"/>
</dbReference>
<dbReference type="Proteomes" id="UP001147700">
    <property type="component" value="Unassembled WGS sequence"/>
</dbReference>
<feature type="domain" description="HTH tetR-type" evidence="5">
    <location>
        <begin position="6"/>
        <end position="64"/>
    </location>
</feature>
<dbReference type="SMART" id="SM00331">
    <property type="entry name" value="PP2C_SIG"/>
    <property type="match status" value="1"/>
</dbReference>
<evidence type="ECO:0000256" key="1">
    <source>
        <dbReference type="ARBA" id="ARBA00022801"/>
    </source>
</evidence>
<evidence type="ECO:0000259" key="5">
    <source>
        <dbReference type="PROSITE" id="PS50977"/>
    </source>
</evidence>
<dbReference type="RefSeq" id="WP_202952211.1">
    <property type="nucleotide sequence ID" value="NZ_JAPCID010000005.1"/>
</dbReference>
<sequence>MRSDAAQNAERVLRSASALLRTVPEASLEEIAAAAQVSRATVYRHFGSRAGLVEAARRRADAQPPSVDAEELPPLDVTDVLNKVPPQLLGDQVVSEARRLAGVTSAALYLIDIEGAHLVRLAGSEEFPATLDVPLAVGPELPRDALPALRAQVERELAGSVLAPLSLRGRTLGVLLAVDAPEPALAALARHAAVALAVADAYTDVFDSARRRRETTPAAEIQQHLLPPRIARLTGAIVAGNVIPGYATGGDWFDYAENRDGVWLGVADSAGHGTTAAALAAVVLGAFRAKRKVTGELGAVLRAMRHAIAEVAVDGACVDATIARWHGPSNTFTWITCGDPRPLLIDEHGAVTELACPDYDSLGRGAADRDLEATRHRLLPGQRLVLVSDGVLARRTRDGGVFGIEGIRALARRTPAATAPETVRALEDALTASSEDGFQDDATTVVLAPTSPG</sequence>
<dbReference type="InterPro" id="IPR001647">
    <property type="entry name" value="HTH_TetR"/>
</dbReference>
<dbReference type="InterPro" id="IPR009057">
    <property type="entry name" value="Homeodomain-like_sf"/>
</dbReference>
<dbReference type="PANTHER" id="PTHR43156">
    <property type="entry name" value="STAGE II SPORULATION PROTEIN E-RELATED"/>
    <property type="match status" value="1"/>
</dbReference>
<feature type="DNA-binding region" description="H-T-H motif" evidence="3">
    <location>
        <begin position="27"/>
        <end position="46"/>
    </location>
</feature>
<evidence type="ECO:0000313" key="6">
    <source>
        <dbReference type="EMBL" id="MDA0136606.1"/>
    </source>
</evidence>